<dbReference type="Pfam" id="PF25583">
    <property type="entry name" value="WCX"/>
    <property type="match status" value="1"/>
</dbReference>
<name>Q21TZ7_ALBFT</name>
<dbReference type="RefSeq" id="WP_011465322.1">
    <property type="nucleotide sequence ID" value="NC_007908.1"/>
</dbReference>
<proteinExistence type="predicted"/>
<sequence>MDRNFQRLLQTLQLIPTRGKISTSTLQERLENHGYDVSARTVQRDLESLTIPFGLECDNRNKPYGWYWAKENKRITVPGMDASQALSLRLLQIYLIDLLPESTVLELRPYFEEASNKLNQHYGGTAVQRWLDKVAIVPASQPLLPPPVKRAVHDAVTQGLLSERQLDIQYTSPGGKQAKSSTVHPLGLVQHGVVQYLVATFLQYDDPRLLPLHRIKSATLLDAPSTTPPGFTLKSFIAQGAFGFGTQSGNAKPIRLVAVFGPQSGAHLLESPLSTDQAVQELSDGRLRFTATVPHTERLIWWLLSFGPFVKVEKPLALQREVASRLRDGAAQYGHPSGAIPEPGLRVPR</sequence>
<dbReference type="Pfam" id="PF13280">
    <property type="entry name" value="WYL"/>
    <property type="match status" value="1"/>
</dbReference>
<dbReference type="PANTHER" id="PTHR34580:SF1">
    <property type="entry name" value="PROTEIN PAFC"/>
    <property type="match status" value="1"/>
</dbReference>
<evidence type="ECO:0000259" key="3">
    <source>
        <dbReference type="Pfam" id="PF25583"/>
    </source>
</evidence>
<dbReference type="AlphaFoldDB" id="Q21TZ7"/>
<dbReference type="HOGENOM" id="CLU_041141_0_1_4"/>
<dbReference type="PROSITE" id="PS52050">
    <property type="entry name" value="WYL"/>
    <property type="match status" value="1"/>
</dbReference>
<dbReference type="STRING" id="338969.Rfer_3046"/>
<evidence type="ECO:0000313" key="5">
    <source>
        <dbReference type="Proteomes" id="UP000008332"/>
    </source>
</evidence>
<dbReference type="InterPro" id="IPR051534">
    <property type="entry name" value="CBASS_pafABC_assoc_protein"/>
</dbReference>
<feature type="domain" description="WYL" evidence="2">
    <location>
        <begin position="152"/>
        <end position="219"/>
    </location>
</feature>
<reference evidence="5" key="1">
    <citation type="submission" date="2006-02" db="EMBL/GenBank/DDBJ databases">
        <title>Complete sequence of chromosome of Rhodoferax ferrireducens DSM 15236.</title>
        <authorList>
            <person name="Copeland A."/>
            <person name="Lucas S."/>
            <person name="Lapidus A."/>
            <person name="Barry K."/>
            <person name="Detter J.C."/>
            <person name="Glavina del Rio T."/>
            <person name="Hammon N."/>
            <person name="Israni S."/>
            <person name="Pitluck S."/>
            <person name="Brettin T."/>
            <person name="Bruce D."/>
            <person name="Han C."/>
            <person name="Tapia R."/>
            <person name="Gilna P."/>
            <person name="Kiss H."/>
            <person name="Schmutz J."/>
            <person name="Larimer F."/>
            <person name="Land M."/>
            <person name="Kyrpides N."/>
            <person name="Ivanova N."/>
            <person name="Richardson P."/>
        </authorList>
    </citation>
    <scope>NUCLEOTIDE SEQUENCE [LARGE SCALE GENOMIC DNA]</scope>
    <source>
        <strain evidence="5">ATCC BAA-621 / DSM 15236 / T118</strain>
    </source>
</reference>
<dbReference type="Proteomes" id="UP000008332">
    <property type="component" value="Chromosome"/>
</dbReference>
<feature type="domain" description="WCX" evidence="3">
    <location>
        <begin position="253"/>
        <end position="328"/>
    </location>
</feature>
<accession>Q21TZ7</accession>
<protein>
    <submittedName>
        <fullName evidence="4">Transcriptional factor</fullName>
    </submittedName>
</protein>
<evidence type="ECO:0000259" key="2">
    <source>
        <dbReference type="Pfam" id="PF13280"/>
    </source>
</evidence>
<dbReference type="eggNOG" id="COG2378">
    <property type="taxonomic scope" value="Bacteria"/>
</dbReference>
<dbReference type="EMBL" id="CP000267">
    <property type="protein sequence ID" value="ABD70756.1"/>
    <property type="molecule type" value="Genomic_DNA"/>
</dbReference>
<dbReference type="KEGG" id="rfr:Rfer_3046"/>
<dbReference type="SUPFAM" id="SSF46785">
    <property type="entry name" value="Winged helix' DNA-binding domain"/>
    <property type="match status" value="1"/>
</dbReference>
<organism evidence="4 5">
    <name type="scientific">Albidiferax ferrireducens (strain ATCC BAA-621 / DSM 15236 / T118)</name>
    <name type="common">Rhodoferax ferrireducens</name>
    <dbReference type="NCBI Taxonomy" id="338969"/>
    <lineage>
        <taxon>Bacteria</taxon>
        <taxon>Pseudomonadati</taxon>
        <taxon>Pseudomonadota</taxon>
        <taxon>Betaproteobacteria</taxon>
        <taxon>Burkholderiales</taxon>
        <taxon>Comamonadaceae</taxon>
        <taxon>Rhodoferax</taxon>
    </lineage>
</organism>
<dbReference type="InterPro" id="IPR036390">
    <property type="entry name" value="WH_DNA-bd_sf"/>
</dbReference>
<feature type="region of interest" description="Disordered" evidence="1">
    <location>
        <begin position="329"/>
        <end position="349"/>
    </location>
</feature>
<dbReference type="InterPro" id="IPR026881">
    <property type="entry name" value="WYL_dom"/>
</dbReference>
<dbReference type="InterPro" id="IPR057727">
    <property type="entry name" value="WCX_dom"/>
</dbReference>
<keyword evidence="5" id="KW-1185">Reference proteome</keyword>
<evidence type="ECO:0000313" key="4">
    <source>
        <dbReference type="EMBL" id="ABD70756.1"/>
    </source>
</evidence>
<gene>
    <name evidence="4" type="ordered locus">Rfer_3046</name>
</gene>
<evidence type="ECO:0000256" key="1">
    <source>
        <dbReference type="SAM" id="MobiDB-lite"/>
    </source>
</evidence>
<dbReference type="PANTHER" id="PTHR34580">
    <property type="match status" value="1"/>
</dbReference>